<feature type="transmembrane region" description="Helical" evidence="9">
    <location>
        <begin position="250"/>
        <end position="273"/>
    </location>
</feature>
<sequence length="676" mass="76232">MNDPGLDEPAGEAAQDINDRVQAEDEQAEQEEREYLDPRTFGPVANGFSICALVEKWRVYIPPGSDEGHGSKITDPKWLIAVNSVSLVFALSANISLLLTMSRRLTFEIAQPITIIGFYLAGFLLMALVGVASSSVFRIQPMEEHALGQAFYYAIIAAGIYFIIASLMAFTAFGAYKGHYAREFRLTASQRTLMLQTIAFMVYLLLGALIFSYVEGWMFLDAVFWANFTLLTIGFGGEFVPKTHTGRSLLIPYAIGGLVTVGLVIGSIRSLILEHGKQKMAARFMEVKRQKVLKSIDGETHTIRISIFEKVEFSSKGLTEAQRREQEFRIMRRVQILSERKRRYTALALSTTAALLLWFLGALVFMYSEKPQGFSYFVALYYAYVSLLTIGYGDYVVQSNAGKAFMVFWSLLAVPTLTILISNMGDTVIKAFKDFTIWLGSLIVLPDEEGLSAALKVGWTRIKSGKIGEEEKADNHEGPAEQRMQDRLAAYIEEEELGRAQEAGEHGDYLERDIRFYHFVLAKEVRKLMKDVESSSSKQYEYHEWQYYLRLIGQDENDASKHRQPKANTHHDDGEAPDIGSADDGKRLAWSWLGIRSPLMGNQSEPQWLLQRLAMKLESEMRKMSSSDEKIRKAKPPISMAELRKRKSSGKTSEDTHTLQEHVKATAINRQATKQV</sequence>
<dbReference type="PANTHER" id="PTHR11003">
    <property type="entry name" value="POTASSIUM CHANNEL, SUBFAMILY K"/>
    <property type="match status" value="1"/>
</dbReference>
<keyword evidence="4 9" id="KW-1133">Transmembrane helix</keyword>
<dbReference type="RefSeq" id="XP_043172572.1">
    <property type="nucleotide sequence ID" value="XM_043316637.1"/>
</dbReference>
<feature type="domain" description="Potassium channel" evidence="10">
    <location>
        <begin position="355"/>
        <end position="429"/>
    </location>
</feature>
<evidence type="ECO:0000256" key="2">
    <source>
        <dbReference type="ARBA" id="ARBA00022448"/>
    </source>
</evidence>
<feature type="region of interest" description="Disordered" evidence="8">
    <location>
        <begin position="623"/>
        <end position="676"/>
    </location>
</feature>
<evidence type="ECO:0000313" key="11">
    <source>
        <dbReference type="EMBL" id="CAG5179043.1"/>
    </source>
</evidence>
<dbReference type="InterPro" id="IPR013099">
    <property type="entry name" value="K_chnl_dom"/>
</dbReference>
<evidence type="ECO:0000256" key="8">
    <source>
        <dbReference type="SAM" id="MobiDB-lite"/>
    </source>
</evidence>
<keyword evidence="12" id="KW-1185">Reference proteome</keyword>
<evidence type="ECO:0000256" key="6">
    <source>
        <dbReference type="ARBA" id="ARBA00023136"/>
    </source>
</evidence>
<comment type="subcellular location">
    <subcellularLocation>
        <location evidence="1">Membrane</location>
        <topology evidence="1">Multi-pass membrane protein</topology>
    </subcellularLocation>
</comment>
<reference evidence="11" key="1">
    <citation type="submission" date="2021-05" db="EMBL/GenBank/DDBJ databases">
        <authorList>
            <person name="Stam R."/>
        </authorList>
    </citation>
    <scope>NUCLEOTIDE SEQUENCE</scope>
    <source>
        <strain evidence="11">CS162</strain>
    </source>
</reference>
<feature type="transmembrane region" description="Helical" evidence="9">
    <location>
        <begin position="373"/>
        <end position="392"/>
    </location>
</feature>
<proteinExistence type="predicted"/>
<feature type="domain" description="Potassium channel" evidence="10">
    <location>
        <begin position="199"/>
        <end position="272"/>
    </location>
</feature>
<evidence type="ECO:0000259" key="10">
    <source>
        <dbReference type="Pfam" id="PF07885"/>
    </source>
</evidence>
<feature type="transmembrane region" description="Helical" evidence="9">
    <location>
        <begin position="113"/>
        <end position="139"/>
    </location>
</feature>
<protein>
    <recommendedName>
        <fullName evidence="10">Potassium channel domain-containing protein</fullName>
    </recommendedName>
</protein>
<feature type="compositionally biased region" description="Basic and acidic residues" evidence="8">
    <location>
        <begin position="652"/>
        <end position="664"/>
    </location>
</feature>
<keyword evidence="2" id="KW-0813">Transport</keyword>
<feature type="compositionally biased region" description="Acidic residues" evidence="8">
    <location>
        <begin position="24"/>
        <end position="34"/>
    </location>
</feature>
<dbReference type="GO" id="GO:0030322">
    <property type="term" value="P:stabilization of membrane potential"/>
    <property type="evidence" value="ECO:0007669"/>
    <property type="project" value="TreeGrafter"/>
</dbReference>
<feature type="transmembrane region" description="Helical" evidence="9">
    <location>
        <begin position="346"/>
        <end position="367"/>
    </location>
</feature>
<feature type="region of interest" description="Disordered" evidence="8">
    <location>
        <begin position="1"/>
        <end position="36"/>
    </location>
</feature>
<dbReference type="GO" id="GO:0015271">
    <property type="term" value="F:outward rectifier potassium channel activity"/>
    <property type="evidence" value="ECO:0007669"/>
    <property type="project" value="TreeGrafter"/>
</dbReference>
<feature type="transmembrane region" description="Helical" evidence="9">
    <location>
        <begin position="151"/>
        <end position="173"/>
    </location>
</feature>
<feature type="transmembrane region" description="Helical" evidence="9">
    <location>
        <begin position="78"/>
        <end position="101"/>
    </location>
</feature>
<evidence type="ECO:0000256" key="9">
    <source>
        <dbReference type="SAM" id="Phobius"/>
    </source>
</evidence>
<dbReference type="Gene3D" id="1.10.287.70">
    <property type="match status" value="2"/>
</dbReference>
<comment type="caution">
    <text evidence="11">The sequence shown here is derived from an EMBL/GenBank/DDBJ whole genome shotgun (WGS) entry which is preliminary data.</text>
</comment>
<accession>A0A8J2N8N2</accession>
<feature type="region of interest" description="Disordered" evidence="8">
    <location>
        <begin position="558"/>
        <end position="582"/>
    </location>
</feature>
<evidence type="ECO:0000256" key="1">
    <source>
        <dbReference type="ARBA" id="ARBA00004141"/>
    </source>
</evidence>
<feature type="transmembrane region" description="Helical" evidence="9">
    <location>
        <begin position="193"/>
        <end position="214"/>
    </location>
</feature>
<dbReference type="AlphaFoldDB" id="A0A8J2N8N2"/>
<evidence type="ECO:0000256" key="4">
    <source>
        <dbReference type="ARBA" id="ARBA00022989"/>
    </source>
</evidence>
<dbReference type="Proteomes" id="UP000676310">
    <property type="component" value="Unassembled WGS sequence"/>
</dbReference>
<evidence type="ECO:0000256" key="5">
    <source>
        <dbReference type="ARBA" id="ARBA00023065"/>
    </source>
</evidence>
<feature type="transmembrane region" description="Helical" evidence="9">
    <location>
        <begin position="404"/>
        <end position="425"/>
    </location>
</feature>
<dbReference type="InterPro" id="IPR003280">
    <property type="entry name" value="2pore_dom_K_chnl"/>
</dbReference>
<evidence type="ECO:0000313" key="12">
    <source>
        <dbReference type="Proteomes" id="UP000676310"/>
    </source>
</evidence>
<gene>
    <name evidence="11" type="ORF">ALTATR162_LOCUS9004</name>
</gene>
<keyword evidence="3 9" id="KW-0812">Transmembrane</keyword>
<organism evidence="11 12">
    <name type="scientific">Alternaria atra</name>
    <dbReference type="NCBI Taxonomy" id="119953"/>
    <lineage>
        <taxon>Eukaryota</taxon>
        <taxon>Fungi</taxon>
        <taxon>Dikarya</taxon>
        <taxon>Ascomycota</taxon>
        <taxon>Pezizomycotina</taxon>
        <taxon>Dothideomycetes</taxon>
        <taxon>Pleosporomycetidae</taxon>
        <taxon>Pleosporales</taxon>
        <taxon>Pleosporineae</taxon>
        <taxon>Pleosporaceae</taxon>
        <taxon>Alternaria</taxon>
        <taxon>Alternaria sect. Ulocladioides</taxon>
    </lineage>
</organism>
<keyword evidence="5" id="KW-0406">Ion transport</keyword>
<feature type="compositionally biased region" description="Acidic residues" evidence="8">
    <location>
        <begin position="1"/>
        <end position="10"/>
    </location>
</feature>
<dbReference type="PANTHER" id="PTHR11003:SF301">
    <property type="entry name" value="POTASSIUM CHANNEL PROTEIN"/>
    <property type="match status" value="1"/>
</dbReference>
<evidence type="ECO:0000256" key="7">
    <source>
        <dbReference type="ARBA" id="ARBA00023303"/>
    </source>
</evidence>
<dbReference type="Pfam" id="PF07885">
    <property type="entry name" value="Ion_trans_2"/>
    <property type="match status" value="2"/>
</dbReference>
<dbReference type="GO" id="GO:0005886">
    <property type="term" value="C:plasma membrane"/>
    <property type="evidence" value="ECO:0007669"/>
    <property type="project" value="TreeGrafter"/>
</dbReference>
<dbReference type="SUPFAM" id="SSF81324">
    <property type="entry name" value="Voltage-gated potassium channels"/>
    <property type="match status" value="2"/>
</dbReference>
<keyword evidence="6 9" id="KW-0472">Membrane</keyword>
<dbReference type="OrthoDB" id="297496at2759"/>
<dbReference type="GeneID" id="67021178"/>
<keyword evidence="7" id="KW-0407">Ion channel</keyword>
<evidence type="ECO:0000256" key="3">
    <source>
        <dbReference type="ARBA" id="ARBA00022692"/>
    </source>
</evidence>
<name>A0A8J2N8N2_9PLEO</name>
<dbReference type="EMBL" id="CAJRGZ010000023">
    <property type="protein sequence ID" value="CAG5179043.1"/>
    <property type="molecule type" value="Genomic_DNA"/>
</dbReference>
<dbReference type="GO" id="GO:0022841">
    <property type="term" value="F:potassium ion leak channel activity"/>
    <property type="evidence" value="ECO:0007669"/>
    <property type="project" value="TreeGrafter"/>
</dbReference>